<sequence length="67" mass="7251">MKKNTNTVLRNFNIASAIIWACTIIGCALILKENFTKVSILLSTAAAVHVLFTNAILAKCKNEVSEA</sequence>
<proteinExistence type="predicted"/>
<evidence type="ECO:0008006" key="4">
    <source>
        <dbReference type="Google" id="ProtNLM"/>
    </source>
</evidence>
<keyword evidence="1" id="KW-0812">Transmembrane</keyword>
<dbReference type="PROSITE" id="PS51257">
    <property type="entry name" value="PROKAR_LIPOPROTEIN"/>
    <property type="match status" value="1"/>
</dbReference>
<gene>
    <name evidence="2" type="ORF">ACFQZS_01295</name>
</gene>
<dbReference type="RefSeq" id="WP_377096501.1">
    <property type="nucleotide sequence ID" value="NZ_JBHTHU010000001.1"/>
</dbReference>
<keyword evidence="3" id="KW-1185">Reference proteome</keyword>
<keyword evidence="1" id="KW-1133">Transmembrane helix</keyword>
<feature type="transmembrane region" description="Helical" evidence="1">
    <location>
        <begin position="12"/>
        <end position="32"/>
    </location>
</feature>
<evidence type="ECO:0000313" key="3">
    <source>
        <dbReference type="Proteomes" id="UP001596958"/>
    </source>
</evidence>
<organism evidence="2 3">
    <name type="scientific">Mucilaginibacter calamicampi</name>
    <dbReference type="NCBI Taxonomy" id="1302352"/>
    <lineage>
        <taxon>Bacteria</taxon>
        <taxon>Pseudomonadati</taxon>
        <taxon>Bacteroidota</taxon>
        <taxon>Sphingobacteriia</taxon>
        <taxon>Sphingobacteriales</taxon>
        <taxon>Sphingobacteriaceae</taxon>
        <taxon>Mucilaginibacter</taxon>
    </lineage>
</organism>
<name>A0ABW2YWD6_9SPHI</name>
<reference evidence="3" key="1">
    <citation type="journal article" date="2019" name="Int. J. Syst. Evol. Microbiol.">
        <title>The Global Catalogue of Microorganisms (GCM) 10K type strain sequencing project: providing services to taxonomists for standard genome sequencing and annotation.</title>
        <authorList>
            <consortium name="The Broad Institute Genomics Platform"/>
            <consortium name="The Broad Institute Genome Sequencing Center for Infectious Disease"/>
            <person name="Wu L."/>
            <person name="Ma J."/>
        </authorList>
    </citation>
    <scope>NUCLEOTIDE SEQUENCE [LARGE SCALE GENOMIC DNA]</scope>
    <source>
        <strain evidence="3">CCUG 63418</strain>
    </source>
</reference>
<feature type="transmembrane region" description="Helical" evidence="1">
    <location>
        <begin position="38"/>
        <end position="57"/>
    </location>
</feature>
<comment type="caution">
    <text evidence="2">The sequence shown here is derived from an EMBL/GenBank/DDBJ whole genome shotgun (WGS) entry which is preliminary data.</text>
</comment>
<accession>A0ABW2YWD6</accession>
<dbReference type="EMBL" id="JBHTHU010000001">
    <property type="protein sequence ID" value="MFD0748756.1"/>
    <property type="molecule type" value="Genomic_DNA"/>
</dbReference>
<evidence type="ECO:0000256" key="1">
    <source>
        <dbReference type="SAM" id="Phobius"/>
    </source>
</evidence>
<evidence type="ECO:0000313" key="2">
    <source>
        <dbReference type="EMBL" id="MFD0748756.1"/>
    </source>
</evidence>
<protein>
    <recommendedName>
        <fullName evidence="4">Lipoprotein</fullName>
    </recommendedName>
</protein>
<dbReference type="Proteomes" id="UP001596958">
    <property type="component" value="Unassembled WGS sequence"/>
</dbReference>
<keyword evidence="1" id="KW-0472">Membrane</keyword>